<name>A0A9N9EUM8_9GLOM</name>
<sequence>MTNSAEELFSKEAFDFSEYFIEKKPNEWKELDFLKWLNEKEYKLVHTNLPIQERKGKWHGLFKKSLEIVRSRCKSFLEQATTNDQDHLKSFAKTALKSVNYQRKNLPHVIETWLAPYWIAVLTTRHRDMVSSILDSRPEHTTTLQLFCKTKIPSNVSEWWEHVTTQMELKNTKKLEKLVMAKDSLSQWTASRNERTRKRFLEVDTLDENDLKHDEKISKKICQSTNELLLTPALDDGNNDKKEIVPSIKHNLRKIERKNYAENTSSADELDLDHLEEKIVGELNSEISSIYEDDDEENSLDGSSEEEDTAELANMSFNSFVGSKTDNKNYNWKLKNNESVRGRLINMTKEAIEEAKKTEKVDSKLMSVIRLGLSSIIDLSSEFKGGMHSWFGDNWIPLKNEVLSKINLKVERFTGEVSELITKVENLCDSYDYLGARKLVLEKVMERPIDSPILDIIFSDQRDHVRLIWGESVSQVTNDSRRKIDLCIRTEDGTKELSHSECAREATFIKILKDRSKSLRTNKCILNNYLENNILDETLEDTAIFGLQLAALEGQLIGIDLLDEGLYFGFDGPAFRFPAQICSIGVLRQTLEVFYCFKEKVIKKAKHLLQNSSENKITKLLHSENIERSNHCKINYTRETYFEPKQKSLVNESKNLYVKFKNK</sequence>
<evidence type="ECO:0000313" key="1">
    <source>
        <dbReference type="EMBL" id="CAG8687294.1"/>
    </source>
</evidence>
<keyword evidence="2" id="KW-1185">Reference proteome</keyword>
<accession>A0A9N9EUM8</accession>
<comment type="caution">
    <text evidence="1">The sequence shown here is derived from an EMBL/GenBank/DDBJ whole genome shotgun (WGS) entry which is preliminary data.</text>
</comment>
<organism evidence="1 2">
    <name type="scientific">Dentiscutata erythropus</name>
    <dbReference type="NCBI Taxonomy" id="1348616"/>
    <lineage>
        <taxon>Eukaryota</taxon>
        <taxon>Fungi</taxon>
        <taxon>Fungi incertae sedis</taxon>
        <taxon>Mucoromycota</taxon>
        <taxon>Glomeromycotina</taxon>
        <taxon>Glomeromycetes</taxon>
        <taxon>Diversisporales</taxon>
        <taxon>Gigasporaceae</taxon>
        <taxon>Dentiscutata</taxon>
    </lineage>
</organism>
<reference evidence="1" key="1">
    <citation type="submission" date="2021-06" db="EMBL/GenBank/DDBJ databases">
        <authorList>
            <person name="Kallberg Y."/>
            <person name="Tangrot J."/>
            <person name="Rosling A."/>
        </authorList>
    </citation>
    <scope>NUCLEOTIDE SEQUENCE</scope>
    <source>
        <strain evidence="1">MA453B</strain>
    </source>
</reference>
<gene>
    <name evidence="1" type="ORF">DERYTH_LOCUS12136</name>
</gene>
<dbReference type="AlphaFoldDB" id="A0A9N9EUM8"/>
<dbReference type="OrthoDB" id="2387761at2759"/>
<protein>
    <submittedName>
        <fullName evidence="1">2273_t:CDS:1</fullName>
    </submittedName>
</protein>
<proteinExistence type="predicted"/>
<evidence type="ECO:0000313" key="2">
    <source>
        <dbReference type="Proteomes" id="UP000789405"/>
    </source>
</evidence>
<dbReference type="EMBL" id="CAJVPY010007821">
    <property type="protein sequence ID" value="CAG8687294.1"/>
    <property type="molecule type" value="Genomic_DNA"/>
</dbReference>
<dbReference type="Proteomes" id="UP000789405">
    <property type="component" value="Unassembled WGS sequence"/>
</dbReference>